<evidence type="ECO:0000313" key="4">
    <source>
        <dbReference type="EMBL" id="MFC6396047.1"/>
    </source>
</evidence>
<dbReference type="Pfam" id="PF00436">
    <property type="entry name" value="SSB"/>
    <property type="match status" value="1"/>
</dbReference>
<dbReference type="InterPro" id="IPR011344">
    <property type="entry name" value="ssDNA-bd"/>
</dbReference>
<dbReference type="NCBIfam" id="TIGR00621">
    <property type="entry name" value="ssb"/>
    <property type="match status" value="1"/>
</dbReference>
<keyword evidence="5" id="KW-1185">Reference proteome</keyword>
<keyword evidence="1 2" id="KW-0238">DNA-binding</keyword>
<dbReference type="CDD" id="cd04496">
    <property type="entry name" value="SSB_OBF"/>
    <property type="match status" value="1"/>
</dbReference>
<evidence type="ECO:0000256" key="3">
    <source>
        <dbReference type="RuleBase" id="RU000524"/>
    </source>
</evidence>
<evidence type="ECO:0000256" key="2">
    <source>
        <dbReference type="PROSITE-ProRule" id="PRU00252"/>
    </source>
</evidence>
<dbReference type="Gene3D" id="2.40.50.140">
    <property type="entry name" value="Nucleic acid-binding proteins"/>
    <property type="match status" value="1"/>
</dbReference>
<proteinExistence type="predicted"/>
<protein>
    <recommendedName>
        <fullName evidence="3">Single-stranded DNA-binding protein</fullName>
    </recommendedName>
</protein>
<dbReference type="GO" id="GO:0003677">
    <property type="term" value="F:DNA binding"/>
    <property type="evidence" value="ECO:0007669"/>
    <property type="project" value="UniProtKB-KW"/>
</dbReference>
<accession>A0ABW1X1H8</accession>
<dbReference type="EMBL" id="JBHSUA010000009">
    <property type="protein sequence ID" value="MFC6396047.1"/>
    <property type="molecule type" value="Genomic_DNA"/>
</dbReference>
<dbReference type="SUPFAM" id="SSF50249">
    <property type="entry name" value="Nucleic acid-binding proteins"/>
    <property type="match status" value="1"/>
</dbReference>
<organism evidence="4 5">
    <name type="scientific">Luteococcus sanguinis</name>
    <dbReference type="NCBI Taxonomy" id="174038"/>
    <lineage>
        <taxon>Bacteria</taxon>
        <taxon>Bacillati</taxon>
        <taxon>Actinomycetota</taxon>
        <taxon>Actinomycetes</taxon>
        <taxon>Propionibacteriales</taxon>
        <taxon>Propionibacteriaceae</taxon>
        <taxon>Luteococcus</taxon>
    </lineage>
</organism>
<dbReference type="RefSeq" id="WP_343885333.1">
    <property type="nucleotide sequence ID" value="NZ_BAAAKI010000004.1"/>
</dbReference>
<dbReference type="PROSITE" id="PS50935">
    <property type="entry name" value="SSB"/>
    <property type="match status" value="1"/>
</dbReference>
<evidence type="ECO:0000256" key="1">
    <source>
        <dbReference type="ARBA" id="ARBA00023125"/>
    </source>
</evidence>
<evidence type="ECO:0000313" key="5">
    <source>
        <dbReference type="Proteomes" id="UP001596266"/>
    </source>
</evidence>
<reference evidence="5" key="1">
    <citation type="journal article" date="2019" name="Int. J. Syst. Evol. Microbiol.">
        <title>The Global Catalogue of Microorganisms (GCM) 10K type strain sequencing project: providing services to taxonomists for standard genome sequencing and annotation.</title>
        <authorList>
            <consortium name="The Broad Institute Genomics Platform"/>
            <consortium name="The Broad Institute Genome Sequencing Center for Infectious Disease"/>
            <person name="Wu L."/>
            <person name="Ma J."/>
        </authorList>
    </citation>
    <scope>NUCLEOTIDE SEQUENCE [LARGE SCALE GENOMIC DNA]</scope>
    <source>
        <strain evidence="5">CGMCC 1.15277</strain>
    </source>
</reference>
<dbReference type="Proteomes" id="UP001596266">
    <property type="component" value="Unassembled WGS sequence"/>
</dbReference>
<dbReference type="InterPro" id="IPR000424">
    <property type="entry name" value="Primosome_PriB/ssb"/>
</dbReference>
<sequence length="174" mass="18831">MQDIQITLTGNVGTDIDLAHGEGWARASFRLAVTPRQLRQGQWVDAETTWVQANCWGRLASNVKASLSKGDPVLVQGRLRTQAWLKDGIRNERLVVEVATIGHDLSRGTAQFVRSGAKVRTTEGDVIDPTTGELYAEAQLSAAVSDAVEPPTDEDVARAELDAAERGELVTPVK</sequence>
<gene>
    <name evidence="4" type="ORF">ACFP57_03445</name>
</gene>
<name>A0ABW1X1H8_9ACTN</name>
<comment type="caution">
    <text evidence="4">The sequence shown here is derived from an EMBL/GenBank/DDBJ whole genome shotgun (WGS) entry which is preliminary data.</text>
</comment>
<dbReference type="InterPro" id="IPR012340">
    <property type="entry name" value="NA-bd_OB-fold"/>
</dbReference>